<dbReference type="InterPro" id="IPR021858">
    <property type="entry name" value="Fun_TF"/>
</dbReference>
<organism evidence="5 6">
    <name type="scientific">Fusarium sarcochroum</name>
    <dbReference type="NCBI Taxonomy" id="1208366"/>
    <lineage>
        <taxon>Eukaryota</taxon>
        <taxon>Fungi</taxon>
        <taxon>Dikarya</taxon>
        <taxon>Ascomycota</taxon>
        <taxon>Pezizomycotina</taxon>
        <taxon>Sordariomycetes</taxon>
        <taxon>Hypocreomycetidae</taxon>
        <taxon>Hypocreales</taxon>
        <taxon>Nectriaceae</taxon>
        <taxon>Fusarium</taxon>
        <taxon>Fusarium lateritium species complex</taxon>
    </lineage>
</organism>
<dbReference type="Pfam" id="PF11951">
    <property type="entry name" value="Fungal_trans_2"/>
    <property type="match status" value="1"/>
</dbReference>
<proteinExistence type="predicted"/>
<gene>
    <name evidence="5" type="ORF">FSARC_4082</name>
</gene>
<evidence type="ECO:0000313" key="6">
    <source>
        <dbReference type="Proteomes" id="UP000622797"/>
    </source>
</evidence>
<name>A0A8H4U2Z8_9HYPO</name>
<comment type="subcellular location">
    <subcellularLocation>
        <location evidence="1">Nucleus</location>
    </subcellularLocation>
</comment>
<feature type="compositionally biased region" description="Polar residues" evidence="3">
    <location>
        <begin position="88"/>
        <end position="103"/>
    </location>
</feature>
<dbReference type="EMBL" id="JABEXW010000196">
    <property type="protein sequence ID" value="KAF4968515.1"/>
    <property type="molecule type" value="Genomic_DNA"/>
</dbReference>
<dbReference type="PANTHER" id="PTHR37534">
    <property type="entry name" value="TRANSCRIPTIONAL ACTIVATOR PROTEIN UGA3"/>
    <property type="match status" value="1"/>
</dbReference>
<sequence>MATPSTFTSASAPRTRTGCWACRDRGIKCDEHRPRCRKCVRLGLLCQYGIRLQWIEDSKARGVCHGRQGVWSSSKRKLKHGTEHWELQKSQTASSLASSQPRPQDTAPFPRIFFLNTFVDDMDTYMTGTSDGDEYMDFTENQLVDDQTIKKRQSRYANALCAARSEPCVKADFGRLIPRRSTLFDSTFAALCLDRPLDALDGNILQYYDGVIARKAVILDDEDCNPFRYLILPMALTSNTILSAILVISATKLSHVDDTYQARALAHRQRLFSDLAKRLQTIQSDSSSFSDALVSVVILCWADITDHCRPSWLSHMMGISSILDSGPIELCDDPSIAKLLRFCRQYLLYHLVMARATFRVDKLLPGWKPALTPLLEGFQAPSPPPSPVFMPSRITGCRMDWIPSPPPCPPKSLLRRSQCVDEVDDPDEIDAHQGFSNSLLLIINDTCDLAQKSRFDGMDADFQNMHRLHELLQKVNKLCRRIENIIQTPPKSLQRGSRPNAWGLLDPCIDDDEWRRLRQQEQLLGVVTATAEANRLGCLLFLDDICAHRFPGIIPSCRSDRAKNIQNIIDLAEKICAYGSITAALPIWPVFMAACAVNGEQDRIRVSSLLDTYRSGQTFGTIPPTCAVIESVWRQHDLACADKLPTQRAQSNRRASVSTRGSVRDGKGLVVDKLQKTVVDERYPWERAMLILKGPVLSLT</sequence>
<dbReference type="Gene3D" id="4.10.240.10">
    <property type="entry name" value="Zn(2)-C6 fungal-type DNA-binding domain"/>
    <property type="match status" value="1"/>
</dbReference>
<dbReference type="OrthoDB" id="5229455at2759"/>
<keyword evidence="6" id="KW-1185">Reference proteome</keyword>
<dbReference type="PROSITE" id="PS50048">
    <property type="entry name" value="ZN2_CY6_FUNGAL_2"/>
    <property type="match status" value="1"/>
</dbReference>
<keyword evidence="2" id="KW-0539">Nucleus</keyword>
<dbReference type="GO" id="GO:0005634">
    <property type="term" value="C:nucleus"/>
    <property type="evidence" value="ECO:0007669"/>
    <property type="project" value="UniProtKB-SubCell"/>
</dbReference>
<dbReference type="GO" id="GO:0045944">
    <property type="term" value="P:positive regulation of transcription by RNA polymerase II"/>
    <property type="evidence" value="ECO:0007669"/>
    <property type="project" value="TreeGrafter"/>
</dbReference>
<dbReference type="AlphaFoldDB" id="A0A8H4U2Z8"/>
<dbReference type="SUPFAM" id="SSF57701">
    <property type="entry name" value="Zn2/Cys6 DNA-binding domain"/>
    <property type="match status" value="1"/>
</dbReference>
<dbReference type="GO" id="GO:0008270">
    <property type="term" value="F:zinc ion binding"/>
    <property type="evidence" value="ECO:0007669"/>
    <property type="project" value="InterPro"/>
</dbReference>
<evidence type="ECO:0000256" key="2">
    <source>
        <dbReference type="ARBA" id="ARBA00023242"/>
    </source>
</evidence>
<dbReference type="GO" id="GO:0000981">
    <property type="term" value="F:DNA-binding transcription factor activity, RNA polymerase II-specific"/>
    <property type="evidence" value="ECO:0007669"/>
    <property type="project" value="InterPro"/>
</dbReference>
<feature type="region of interest" description="Disordered" evidence="3">
    <location>
        <begin position="87"/>
        <end position="108"/>
    </location>
</feature>
<evidence type="ECO:0000256" key="1">
    <source>
        <dbReference type="ARBA" id="ARBA00004123"/>
    </source>
</evidence>
<comment type="caution">
    <text evidence="5">The sequence shown here is derived from an EMBL/GenBank/DDBJ whole genome shotgun (WGS) entry which is preliminary data.</text>
</comment>
<dbReference type="Proteomes" id="UP000622797">
    <property type="component" value="Unassembled WGS sequence"/>
</dbReference>
<dbReference type="CDD" id="cd00067">
    <property type="entry name" value="GAL4"/>
    <property type="match status" value="1"/>
</dbReference>
<dbReference type="SMART" id="SM00066">
    <property type="entry name" value="GAL4"/>
    <property type="match status" value="1"/>
</dbReference>
<evidence type="ECO:0000256" key="3">
    <source>
        <dbReference type="SAM" id="MobiDB-lite"/>
    </source>
</evidence>
<reference evidence="5" key="2">
    <citation type="submission" date="2020-05" db="EMBL/GenBank/DDBJ databases">
        <authorList>
            <person name="Kim H.-S."/>
            <person name="Proctor R.H."/>
            <person name="Brown D.W."/>
        </authorList>
    </citation>
    <scope>NUCLEOTIDE SEQUENCE</scope>
    <source>
        <strain evidence="5">NRRL 20472</strain>
    </source>
</reference>
<reference evidence="5" key="1">
    <citation type="journal article" date="2020" name="BMC Genomics">
        <title>Correction to: Identification and distribution of gene clusters required for synthesis of sphingolipid metabolism inhibitors in diverse species of the filamentous fungus Fusarium.</title>
        <authorList>
            <person name="Kim H.S."/>
            <person name="Lohmar J.M."/>
            <person name="Busman M."/>
            <person name="Brown D.W."/>
            <person name="Naumann T.A."/>
            <person name="Divon H.H."/>
            <person name="Lysoe E."/>
            <person name="Uhlig S."/>
            <person name="Proctor R.H."/>
        </authorList>
    </citation>
    <scope>NUCLEOTIDE SEQUENCE</scope>
    <source>
        <strain evidence="5">NRRL 20472</strain>
    </source>
</reference>
<dbReference type="PANTHER" id="PTHR37534:SF49">
    <property type="entry name" value="LYSINE BIOSYNTHESIS REGULATORY PROTEIN LYS14"/>
    <property type="match status" value="1"/>
</dbReference>
<accession>A0A8H4U2Z8</accession>
<evidence type="ECO:0000313" key="5">
    <source>
        <dbReference type="EMBL" id="KAF4968515.1"/>
    </source>
</evidence>
<evidence type="ECO:0000259" key="4">
    <source>
        <dbReference type="PROSITE" id="PS50048"/>
    </source>
</evidence>
<protein>
    <recommendedName>
        <fullName evidence="4">Zn(2)-C6 fungal-type domain-containing protein</fullName>
    </recommendedName>
</protein>
<dbReference type="Pfam" id="PF00172">
    <property type="entry name" value="Zn_clus"/>
    <property type="match status" value="1"/>
</dbReference>
<dbReference type="InterPro" id="IPR036864">
    <property type="entry name" value="Zn2-C6_fun-type_DNA-bd_sf"/>
</dbReference>
<dbReference type="InterPro" id="IPR001138">
    <property type="entry name" value="Zn2Cys6_DnaBD"/>
</dbReference>
<dbReference type="GO" id="GO:0000976">
    <property type="term" value="F:transcription cis-regulatory region binding"/>
    <property type="evidence" value="ECO:0007669"/>
    <property type="project" value="TreeGrafter"/>
</dbReference>
<feature type="domain" description="Zn(2)-C6 fungal-type" evidence="4">
    <location>
        <begin position="18"/>
        <end position="48"/>
    </location>
</feature>